<evidence type="ECO:0000256" key="2">
    <source>
        <dbReference type="ARBA" id="ARBA00022840"/>
    </source>
</evidence>
<organism evidence="3 4">
    <name type="scientific">Olpidium bornovanus</name>
    <dbReference type="NCBI Taxonomy" id="278681"/>
    <lineage>
        <taxon>Eukaryota</taxon>
        <taxon>Fungi</taxon>
        <taxon>Fungi incertae sedis</taxon>
        <taxon>Olpidiomycota</taxon>
        <taxon>Olpidiomycotina</taxon>
        <taxon>Olpidiomycetes</taxon>
        <taxon>Olpidiales</taxon>
        <taxon>Olpidiaceae</taxon>
        <taxon>Olpidium</taxon>
    </lineage>
</organism>
<reference evidence="3 4" key="1">
    <citation type="journal article" name="Sci. Rep.">
        <title>Genome-scale phylogenetic analyses confirm Olpidium as the closest living zoosporic fungus to the non-flagellated, terrestrial fungi.</title>
        <authorList>
            <person name="Chang Y."/>
            <person name="Rochon D."/>
            <person name="Sekimoto S."/>
            <person name="Wang Y."/>
            <person name="Chovatia M."/>
            <person name="Sandor L."/>
            <person name="Salamov A."/>
            <person name="Grigoriev I.V."/>
            <person name="Stajich J.E."/>
            <person name="Spatafora J.W."/>
        </authorList>
    </citation>
    <scope>NUCLEOTIDE SEQUENCE [LARGE SCALE GENOMIC DNA]</scope>
    <source>
        <strain evidence="3">S191</strain>
    </source>
</reference>
<sequence length="190" mass="20662">MPLITMTGFPSSGKTRRANEILAYFRTRMAAEEEGGYGEEKIGSAGGRTNFAVHVIDDALLGISKSAYAGIFFLRRSSRRRVPARGTSSRTPAFPRAALPDLLYGALGEVHLLCGTGQKQRAPRHPSPHLRFYVLSAFLTPWSNLTPPPTGCRDLFKVHAAVPAEYAAEWNRARGPDGYDPKTCVRGTGG</sequence>
<dbReference type="GO" id="GO:0005524">
    <property type="term" value="F:ATP binding"/>
    <property type="evidence" value="ECO:0007669"/>
    <property type="project" value="UniProtKB-KW"/>
</dbReference>
<evidence type="ECO:0000313" key="4">
    <source>
        <dbReference type="Proteomes" id="UP000673691"/>
    </source>
</evidence>
<keyword evidence="4" id="KW-1185">Reference proteome</keyword>
<dbReference type="Proteomes" id="UP000673691">
    <property type="component" value="Unassembled WGS sequence"/>
</dbReference>
<proteinExistence type="predicted"/>
<keyword evidence="2" id="KW-0067">ATP-binding</keyword>
<evidence type="ECO:0000256" key="1">
    <source>
        <dbReference type="ARBA" id="ARBA00022741"/>
    </source>
</evidence>
<name>A0A8H8DFB9_9FUNG</name>
<protein>
    <submittedName>
        <fullName evidence="3">Uncharacterized protein</fullName>
    </submittedName>
</protein>
<comment type="caution">
    <text evidence="3">The sequence shown here is derived from an EMBL/GenBank/DDBJ whole genome shotgun (WGS) entry which is preliminary data.</text>
</comment>
<dbReference type="OrthoDB" id="9972657at2759"/>
<keyword evidence="1" id="KW-0547">Nucleotide-binding</keyword>
<dbReference type="InterPro" id="IPR013641">
    <property type="entry name" value="KTI12/PSTK"/>
</dbReference>
<dbReference type="AlphaFoldDB" id="A0A8H8DFB9"/>
<dbReference type="Pfam" id="PF08433">
    <property type="entry name" value="KTI12"/>
    <property type="match status" value="1"/>
</dbReference>
<accession>A0A8H8DFB9</accession>
<evidence type="ECO:0000313" key="3">
    <source>
        <dbReference type="EMBL" id="KAG5456081.1"/>
    </source>
</evidence>
<dbReference type="EMBL" id="JAEFCI010012319">
    <property type="protein sequence ID" value="KAG5456081.1"/>
    <property type="molecule type" value="Genomic_DNA"/>
</dbReference>
<gene>
    <name evidence="3" type="ORF">BJ554DRAFT_4277</name>
</gene>